<dbReference type="InterPro" id="IPR013096">
    <property type="entry name" value="Cupin_2"/>
</dbReference>
<accession>A0A1F7KGP2</accession>
<proteinExistence type="predicted"/>
<dbReference type="Gene3D" id="2.60.120.10">
    <property type="entry name" value="Jelly Rolls"/>
    <property type="match status" value="1"/>
</dbReference>
<dbReference type="InterPro" id="IPR011051">
    <property type="entry name" value="RmlC_Cupin_sf"/>
</dbReference>
<reference evidence="2 3" key="1">
    <citation type="journal article" date="2016" name="Nat. Commun.">
        <title>Thousands of microbial genomes shed light on interconnected biogeochemical processes in an aquifer system.</title>
        <authorList>
            <person name="Anantharaman K."/>
            <person name="Brown C.T."/>
            <person name="Hug L.A."/>
            <person name="Sharon I."/>
            <person name="Castelle C.J."/>
            <person name="Probst A.J."/>
            <person name="Thomas B.C."/>
            <person name="Singh A."/>
            <person name="Wilkins M.J."/>
            <person name="Karaoz U."/>
            <person name="Brodie E.L."/>
            <person name="Williams K.H."/>
            <person name="Hubbard S.S."/>
            <person name="Banfield J.F."/>
        </authorList>
    </citation>
    <scope>NUCLEOTIDE SEQUENCE [LARGE SCALE GENOMIC DNA]</scope>
</reference>
<dbReference type="Proteomes" id="UP000178450">
    <property type="component" value="Unassembled WGS sequence"/>
</dbReference>
<dbReference type="Pfam" id="PF07883">
    <property type="entry name" value="Cupin_2"/>
    <property type="match status" value="1"/>
</dbReference>
<organism evidence="2 3">
    <name type="scientific">Candidatus Roizmanbacteria bacterium RIFOXYA1_FULL_41_12</name>
    <dbReference type="NCBI Taxonomy" id="1802082"/>
    <lineage>
        <taxon>Bacteria</taxon>
        <taxon>Candidatus Roizmaniibacteriota</taxon>
    </lineage>
</organism>
<dbReference type="InterPro" id="IPR052538">
    <property type="entry name" value="Flavonoid_dioxygenase-like"/>
</dbReference>
<dbReference type="PANTHER" id="PTHR43346">
    <property type="entry name" value="LIGAND BINDING DOMAIN PROTEIN, PUTATIVE (AFU_ORTHOLOGUE AFUA_6G14370)-RELATED"/>
    <property type="match status" value="1"/>
</dbReference>
<name>A0A1F7KGP2_9BACT</name>
<dbReference type="InterPro" id="IPR014710">
    <property type="entry name" value="RmlC-like_jellyroll"/>
</dbReference>
<protein>
    <submittedName>
        <fullName evidence="2">Cupin</fullName>
    </submittedName>
</protein>
<dbReference type="PANTHER" id="PTHR43346:SF1">
    <property type="entry name" value="QUERCETIN 2,3-DIOXYGENASE-RELATED"/>
    <property type="match status" value="1"/>
</dbReference>
<feature type="domain" description="Cupin type-2" evidence="1">
    <location>
        <begin position="32"/>
        <end position="100"/>
    </location>
</feature>
<evidence type="ECO:0000313" key="3">
    <source>
        <dbReference type="Proteomes" id="UP000178450"/>
    </source>
</evidence>
<gene>
    <name evidence="2" type="ORF">A2209_03120</name>
</gene>
<dbReference type="AlphaFoldDB" id="A0A1F7KGP2"/>
<dbReference type="EMBL" id="MGBG01000002">
    <property type="protein sequence ID" value="OGK67020.1"/>
    <property type="molecule type" value="Genomic_DNA"/>
</dbReference>
<comment type="caution">
    <text evidence="2">The sequence shown here is derived from an EMBL/GenBank/DDBJ whole genome shotgun (WGS) entry which is preliminary data.</text>
</comment>
<evidence type="ECO:0000313" key="2">
    <source>
        <dbReference type="EMBL" id="OGK67020.1"/>
    </source>
</evidence>
<dbReference type="SUPFAM" id="SSF51182">
    <property type="entry name" value="RmlC-like cupins"/>
    <property type="match status" value="1"/>
</dbReference>
<dbReference type="CDD" id="cd02223">
    <property type="entry name" value="cupin_Bh2720-like"/>
    <property type="match status" value="1"/>
</dbReference>
<sequence>MKGYVTNIEEKTQTNSYFRQVLFTTDKSQLVVMALQPNEDIGAETHAEHDQFIRVESGTGKVIMDGVESDLADGSAVVIPAGVEHNIINTGDTAMKLYTLYTPPEHADQTVHQTKAEALAAHHE</sequence>
<evidence type="ECO:0000259" key="1">
    <source>
        <dbReference type="Pfam" id="PF07883"/>
    </source>
</evidence>